<evidence type="ECO:0000256" key="6">
    <source>
        <dbReference type="ARBA" id="ARBA00023284"/>
    </source>
</evidence>
<dbReference type="Pfam" id="PF13098">
    <property type="entry name" value="Thioredoxin_2"/>
    <property type="match status" value="1"/>
</dbReference>
<evidence type="ECO:0000313" key="10">
    <source>
        <dbReference type="EMBL" id="NOL49292.1"/>
    </source>
</evidence>
<dbReference type="Gene3D" id="3.40.30.10">
    <property type="entry name" value="Glutaredoxin"/>
    <property type="match status" value="1"/>
</dbReference>
<dbReference type="InterPro" id="IPR012336">
    <property type="entry name" value="Thioredoxin-like_fold"/>
</dbReference>
<keyword evidence="5" id="KW-1015">Disulfide bond</keyword>
<evidence type="ECO:0000256" key="5">
    <source>
        <dbReference type="ARBA" id="ARBA00023157"/>
    </source>
</evidence>
<dbReference type="PANTHER" id="PTHR35272">
    <property type="entry name" value="THIOL:DISULFIDE INTERCHANGE PROTEIN DSBC-RELATED"/>
    <property type="match status" value="1"/>
</dbReference>
<keyword evidence="11" id="KW-1185">Reference proteome</keyword>
<comment type="similarity">
    <text evidence="2 7">Belongs to the thioredoxin family. DsbC subfamily.</text>
</comment>
<feature type="domain" description="Disulphide bond isomerase DsbC/G N-terminal" evidence="8">
    <location>
        <begin position="17"/>
        <end position="83"/>
    </location>
</feature>
<dbReference type="InterPro" id="IPR017937">
    <property type="entry name" value="Thioredoxin_CS"/>
</dbReference>
<dbReference type="PROSITE" id="PS00194">
    <property type="entry name" value="THIOREDOXIN_1"/>
    <property type="match status" value="1"/>
</dbReference>
<keyword evidence="6 7" id="KW-0676">Redox-active center</keyword>
<evidence type="ECO:0000313" key="11">
    <source>
        <dbReference type="Proteomes" id="UP000541421"/>
    </source>
</evidence>
<dbReference type="InterPro" id="IPR009094">
    <property type="entry name" value="DiS-bond_isomerase_DsbC/G_N_sf"/>
</dbReference>
<comment type="function">
    <text evidence="7">Required for disulfide bond formation in some periplasmic proteins. Acts by transferring its disulfide bond to other proteins and is reduced in the process.</text>
</comment>
<dbReference type="AlphaFoldDB" id="A0A7Y4L971"/>
<feature type="chain" id="PRO_5031597145" description="Thiol:disulfide interchange protein" evidence="7">
    <location>
        <begin position="21"/>
        <end position="232"/>
    </location>
</feature>
<evidence type="ECO:0000259" key="9">
    <source>
        <dbReference type="Pfam" id="PF13098"/>
    </source>
</evidence>
<protein>
    <recommendedName>
        <fullName evidence="7">Thiol:disulfide interchange protein</fullName>
    </recommendedName>
</protein>
<dbReference type="Gene3D" id="3.10.450.70">
    <property type="entry name" value="Disulphide bond isomerase, DsbC/G, N-terminal"/>
    <property type="match status" value="1"/>
</dbReference>
<dbReference type="PANTHER" id="PTHR35272:SF3">
    <property type="entry name" value="THIOL:DISULFIDE INTERCHANGE PROTEIN DSBC"/>
    <property type="match status" value="1"/>
</dbReference>
<comment type="subcellular location">
    <subcellularLocation>
        <location evidence="1 7">Periplasm</location>
    </subcellularLocation>
</comment>
<dbReference type="Pfam" id="PF10411">
    <property type="entry name" value="DsbC_N"/>
    <property type="match status" value="1"/>
</dbReference>
<sequence length="232" mass="26050">MKLKRVFGVLLAVLCTQAMASTDEIKSNLENVFHLKVENIEKTNYGGLYEVITEDTILYTDEHGSFVIAGSLIDTKTLEDVTEKSMKKLAAKDFSKLPLNKAIKTVYGNGERVLVTFEDPNCGYCKRLYKEVSQMDNLTVYTFLVPILGKDSVKKTTDIWCSSNPSETWRAWMKDGVPPPEAQSCGTEPTREVMSYARKIQLQGTPVLLMANGERMNGYGDKKVIEELLSKK</sequence>
<proteinExistence type="inferred from homology"/>
<evidence type="ECO:0000256" key="2">
    <source>
        <dbReference type="ARBA" id="ARBA00009813"/>
    </source>
</evidence>
<evidence type="ECO:0000256" key="4">
    <source>
        <dbReference type="ARBA" id="ARBA00022764"/>
    </source>
</evidence>
<feature type="domain" description="Thioredoxin-like fold" evidence="9">
    <location>
        <begin position="108"/>
        <end position="229"/>
    </location>
</feature>
<dbReference type="Proteomes" id="UP000541421">
    <property type="component" value="Unassembled WGS sequence"/>
</dbReference>
<organism evidence="10 11">
    <name type="scientific">Pelistega europaea</name>
    <dbReference type="NCBI Taxonomy" id="106147"/>
    <lineage>
        <taxon>Bacteria</taxon>
        <taxon>Pseudomonadati</taxon>
        <taxon>Pseudomonadota</taxon>
        <taxon>Betaproteobacteria</taxon>
        <taxon>Burkholderiales</taxon>
        <taxon>Alcaligenaceae</taxon>
        <taxon>Pelistega</taxon>
    </lineage>
</organism>
<keyword evidence="3 7" id="KW-0732">Signal</keyword>
<evidence type="ECO:0000256" key="1">
    <source>
        <dbReference type="ARBA" id="ARBA00004418"/>
    </source>
</evidence>
<keyword evidence="4 7" id="KW-0574">Periplasm</keyword>
<name>A0A7Y4L971_9BURK</name>
<accession>A0A7Y4L971</accession>
<gene>
    <name evidence="10" type="ORF">HKX40_03935</name>
</gene>
<reference evidence="10 11" key="1">
    <citation type="submission" date="2020-05" db="EMBL/GenBank/DDBJ databases">
        <authorList>
            <person name="Niu N."/>
        </authorList>
    </citation>
    <scope>NUCLEOTIDE SEQUENCE [LARGE SCALE GENOMIC DNA]</scope>
    <source>
        <strain evidence="10 11">LMG10982</strain>
    </source>
</reference>
<comment type="caution">
    <text evidence="10">The sequence shown here is derived from an EMBL/GenBank/DDBJ whole genome shotgun (WGS) entry which is preliminary data.</text>
</comment>
<dbReference type="EMBL" id="JABGBO010000003">
    <property type="protein sequence ID" value="NOL49292.1"/>
    <property type="molecule type" value="Genomic_DNA"/>
</dbReference>
<dbReference type="GO" id="GO:0042597">
    <property type="term" value="C:periplasmic space"/>
    <property type="evidence" value="ECO:0007669"/>
    <property type="project" value="UniProtKB-SubCell"/>
</dbReference>
<evidence type="ECO:0000256" key="3">
    <source>
        <dbReference type="ARBA" id="ARBA00022729"/>
    </source>
</evidence>
<dbReference type="RefSeq" id="WP_171588259.1">
    <property type="nucleotide sequence ID" value="NZ_JABGBO010000003.1"/>
</dbReference>
<dbReference type="SUPFAM" id="SSF52833">
    <property type="entry name" value="Thioredoxin-like"/>
    <property type="match status" value="1"/>
</dbReference>
<evidence type="ECO:0000256" key="7">
    <source>
        <dbReference type="RuleBase" id="RU364038"/>
    </source>
</evidence>
<dbReference type="InterPro" id="IPR036249">
    <property type="entry name" value="Thioredoxin-like_sf"/>
</dbReference>
<dbReference type="InterPro" id="IPR033954">
    <property type="entry name" value="DiS-bond_Isoase_DsbC/G"/>
</dbReference>
<evidence type="ECO:0000259" key="8">
    <source>
        <dbReference type="Pfam" id="PF10411"/>
    </source>
</evidence>
<feature type="signal peptide" evidence="7">
    <location>
        <begin position="1"/>
        <end position="20"/>
    </location>
</feature>
<dbReference type="SUPFAM" id="SSF54423">
    <property type="entry name" value="DsbC/DsbG N-terminal domain-like"/>
    <property type="match status" value="1"/>
</dbReference>
<dbReference type="InterPro" id="IPR051470">
    <property type="entry name" value="Thiol:disulfide_interchange"/>
</dbReference>
<dbReference type="CDD" id="cd03020">
    <property type="entry name" value="DsbA_DsbC_DsbG"/>
    <property type="match status" value="1"/>
</dbReference>
<dbReference type="InterPro" id="IPR018950">
    <property type="entry name" value="DiS-bond_isomerase_DsbC/G_N"/>
</dbReference>